<comment type="caution">
    <text evidence="1">The sequence shown here is derived from an EMBL/GenBank/DDBJ whole genome shotgun (WGS) entry which is preliminary data.</text>
</comment>
<protein>
    <recommendedName>
        <fullName evidence="2">Ig-like domain-containing protein</fullName>
    </recommendedName>
</protein>
<gene>
    <name evidence="1" type="ORF">LCGC14_2520910</name>
</gene>
<accession>A0A0F9AWD7</accession>
<evidence type="ECO:0008006" key="2">
    <source>
        <dbReference type="Google" id="ProtNLM"/>
    </source>
</evidence>
<sequence>MKKILLITFLVIVLSSFVLGADTIGTQVFGNVFSADSNETRALLDWSPEGNNGTKLGSPILSNETWTFDANGEQINHTDFMPTGVDVDFAISVWIIPLDIVTGVTGKPIVNQIFGPRNGDFSLFYNNEDFKFGRFTGSSTNAEIFISSLTLIENTTQHWVVSYDASESELSFFLNGSAPDVQTGSVSGFNVGNEIGIGNTANANWFFKGEIYQYQVLNRTVNSSWVNDTFAEGRFFNPFDIQPPKPTVILISPTNNTITNNINQSMVCNVSWVDGYLTNLSLYINGTLNQTNTTQVINNTNYEFNVTFVEGDYYWNCLATDNNSNSSYADNNFTLHIHTGIPIIEQTG</sequence>
<dbReference type="Pfam" id="PF13385">
    <property type="entry name" value="Laminin_G_3"/>
    <property type="match status" value="1"/>
</dbReference>
<dbReference type="EMBL" id="LAZR01040664">
    <property type="protein sequence ID" value="KKL13924.1"/>
    <property type="molecule type" value="Genomic_DNA"/>
</dbReference>
<dbReference type="InterPro" id="IPR013320">
    <property type="entry name" value="ConA-like_dom_sf"/>
</dbReference>
<dbReference type="SUPFAM" id="SSF49899">
    <property type="entry name" value="Concanavalin A-like lectins/glucanases"/>
    <property type="match status" value="1"/>
</dbReference>
<name>A0A0F9AWD7_9ZZZZ</name>
<dbReference type="Gene3D" id="2.60.120.200">
    <property type="match status" value="1"/>
</dbReference>
<dbReference type="Gene3D" id="2.60.40.10">
    <property type="entry name" value="Immunoglobulins"/>
    <property type="match status" value="1"/>
</dbReference>
<evidence type="ECO:0000313" key="1">
    <source>
        <dbReference type="EMBL" id="KKL13924.1"/>
    </source>
</evidence>
<organism evidence="1">
    <name type="scientific">marine sediment metagenome</name>
    <dbReference type="NCBI Taxonomy" id="412755"/>
    <lineage>
        <taxon>unclassified sequences</taxon>
        <taxon>metagenomes</taxon>
        <taxon>ecological metagenomes</taxon>
    </lineage>
</organism>
<proteinExistence type="predicted"/>
<dbReference type="InterPro" id="IPR013783">
    <property type="entry name" value="Ig-like_fold"/>
</dbReference>
<reference evidence="1" key="1">
    <citation type="journal article" date="2015" name="Nature">
        <title>Complex archaea that bridge the gap between prokaryotes and eukaryotes.</title>
        <authorList>
            <person name="Spang A."/>
            <person name="Saw J.H."/>
            <person name="Jorgensen S.L."/>
            <person name="Zaremba-Niedzwiedzka K."/>
            <person name="Martijn J."/>
            <person name="Lind A.E."/>
            <person name="van Eijk R."/>
            <person name="Schleper C."/>
            <person name="Guy L."/>
            <person name="Ettema T.J."/>
        </authorList>
    </citation>
    <scope>NUCLEOTIDE SEQUENCE</scope>
</reference>
<dbReference type="AlphaFoldDB" id="A0A0F9AWD7"/>
<feature type="non-terminal residue" evidence="1">
    <location>
        <position position="348"/>
    </location>
</feature>